<dbReference type="InterPro" id="IPR051931">
    <property type="entry name" value="PAK3-like"/>
</dbReference>
<reference evidence="6" key="1">
    <citation type="submission" date="2019-10" db="EMBL/GenBank/DDBJ databases">
        <authorList>
            <consortium name="DOE Joint Genome Institute"/>
            <person name="Kuo A."/>
            <person name="Miyauchi S."/>
            <person name="Kiss E."/>
            <person name="Drula E."/>
            <person name="Kohler A."/>
            <person name="Sanchez-Garcia M."/>
            <person name="Andreopoulos B."/>
            <person name="Barry K.W."/>
            <person name="Bonito G."/>
            <person name="Buee M."/>
            <person name="Carver A."/>
            <person name="Chen C."/>
            <person name="Cichocki N."/>
            <person name="Clum A."/>
            <person name="Culley D."/>
            <person name="Crous P.W."/>
            <person name="Fauchery L."/>
            <person name="Girlanda M."/>
            <person name="Hayes R."/>
            <person name="Keri Z."/>
            <person name="LaButti K."/>
            <person name="Lipzen A."/>
            <person name="Lombard V."/>
            <person name="Magnuson J."/>
            <person name="Maillard F."/>
            <person name="Morin E."/>
            <person name="Murat C."/>
            <person name="Nolan M."/>
            <person name="Ohm R."/>
            <person name="Pangilinan J."/>
            <person name="Pereira M."/>
            <person name="Perotto S."/>
            <person name="Peter M."/>
            <person name="Riley R."/>
            <person name="Sitrit Y."/>
            <person name="Stielow B."/>
            <person name="Szollosi G."/>
            <person name="Zifcakova L."/>
            <person name="Stursova M."/>
            <person name="Spatafora J.W."/>
            <person name="Tedersoo L."/>
            <person name="Vaario L.-M."/>
            <person name="Yamada A."/>
            <person name="Yan M."/>
            <person name="Wang P."/>
            <person name="Xu J."/>
            <person name="Bruns T."/>
            <person name="Baldrian P."/>
            <person name="Vilgalys R."/>
            <person name="Henrissat B."/>
            <person name="Grigoriev I.V."/>
            <person name="Hibbett D."/>
            <person name="Nagy L.G."/>
            <person name="Martin F.M."/>
        </authorList>
    </citation>
    <scope>NUCLEOTIDE SEQUENCE</scope>
    <source>
        <strain evidence="6">Prilba</strain>
    </source>
</reference>
<keyword evidence="2 4" id="KW-0547">Nucleotide-binding</keyword>
<dbReference type="SUPFAM" id="SSF56112">
    <property type="entry name" value="Protein kinase-like (PK-like)"/>
    <property type="match status" value="1"/>
</dbReference>
<comment type="similarity">
    <text evidence="1">Belongs to the protein kinase superfamily. STE Ser/Thr protein kinase family. STE20 subfamily.</text>
</comment>
<evidence type="ECO:0000313" key="6">
    <source>
        <dbReference type="EMBL" id="KAF8487357.1"/>
    </source>
</evidence>
<evidence type="ECO:0000256" key="4">
    <source>
        <dbReference type="PROSITE-ProRule" id="PRU10141"/>
    </source>
</evidence>
<keyword evidence="7" id="KW-1185">Reference proteome</keyword>
<evidence type="ECO:0000313" key="7">
    <source>
        <dbReference type="Proteomes" id="UP000759537"/>
    </source>
</evidence>
<dbReference type="OrthoDB" id="248923at2759"/>
<dbReference type="SMART" id="SM00219">
    <property type="entry name" value="TyrKc"/>
    <property type="match status" value="1"/>
</dbReference>
<dbReference type="InterPro" id="IPR011009">
    <property type="entry name" value="Kinase-like_dom_sf"/>
</dbReference>
<name>A0A9P5TF10_9AGAM</name>
<organism evidence="6 7">
    <name type="scientific">Russula ochroleuca</name>
    <dbReference type="NCBI Taxonomy" id="152965"/>
    <lineage>
        <taxon>Eukaryota</taxon>
        <taxon>Fungi</taxon>
        <taxon>Dikarya</taxon>
        <taxon>Basidiomycota</taxon>
        <taxon>Agaricomycotina</taxon>
        <taxon>Agaricomycetes</taxon>
        <taxon>Russulales</taxon>
        <taxon>Russulaceae</taxon>
        <taxon>Russula</taxon>
    </lineage>
</organism>
<protein>
    <submittedName>
        <fullName evidence="6">Kinase-like protein</fullName>
    </submittedName>
</protein>
<dbReference type="InterPro" id="IPR000719">
    <property type="entry name" value="Prot_kinase_dom"/>
</dbReference>
<comment type="caution">
    <text evidence="6">The sequence shown here is derived from an EMBL/GenBank/DDBJ whole genome shotgun (WGS) entry which is preliminary data.</text>
</comment>
<keyword evidence="3 4" id="KW-0067">ATP-binding</keyword>
<dbReference type="Proteomes" id="UP000759537">
    <property type="component" value="Unassembled WGS sequence"/>
</dbReference>
<feature type="domain" description="Protein kinase" evidence="5">
    <location>
        <begin position="43"/>
        <end position="309"/>
    </location>
</feature>
<evidence type="ECO:0000256" key="3">
    <source>
        <dbReference type="ARBA" id="ARBA00022840"/>
    </source>
</evidence>
<reference evidence="6" key="2">
    <citation type="journal article" date="2020" name="Nat. Commun.">
        <title>Large-scale genome sequencing of mycorrhizal fungi provides insights into the early evolution of symbiotic traits.</title>
        <authorList>
            <person name="Miyauchi S."/>
            <person name="Kiss E."/>
            <person name="Kuo A."/>
            <person name="Drula E."/>
            <person name="Kohler A."/>
            <person name="Sanchez-Garcia M."/>
            <person name="Morin E."/>
            <person name="Andreopoulos B."/>
            <person name="Barry K.W."/>
            <person name="Bonito G."/>
            <person name="Buee M."/>
            <person name="Carver A."/>
            <person name="Chen C."/>
            <person name="Cichocki N."/>
            <person name="Clum A."/>
            <person name="Culley D."/>
            <person name="Crous P.W."/>
            <person name="Fauchery L."/>
            <person name="Girlanda M."/>
            <person name="Hayes R.D."/>
            <person name="Keri Z."/>
            <person name="LaButti K."/>
            <person name="Lipzen A."/>
            <person name="Lombard V."/>
            <person name="Magnuson J."/>
            <person name="Maillard F."/>
            <person name="Murat C."/>
            <person name="Nolan M."/>
            <person name="Ohm R.A."/>
            <person name="Pangilinan J."/>
            <person name="Pereira M.F."/>
            <person name="Perotto S."/>
            <person name="Peter M."/>
            <person name="Pfister S."/>
            <person name="Riley R."/>
            <person name="Sitrit Y."/>
            <person name="Stielow J.B."/>
            <person name="Szollosi G."/>
            <person name="Zifcakova L."/>
            <person name="Stursova M."/>
            <person name="Spatafora J.W."/>
            <person name="Tedersoo L."/>
            <person name="Vaario L.M."/>
            <person name="Yamada A."/>
            <person name="Yan M."/>
            <person name="Wang P."/>
            <person name="Xu J."/>
            <person name="Bruns T."/>
            <person name="Baldrian P."/>
            <person name="Vilgalys R."/>
            <person name="Dunand C."/>
            <person name="Henrissat B."/>
            <person name="Grigoriev I.V."/>
            <person name="Hibbett D."/>
            <person name="Nagy L.G."/>
            <person name="Martin F.M."/>
        </authorList>
    </citation>
    <scope>NUCLEOTIDE SEQUENCE</scope>
    <source>
        <strain evidence="6">Prilba</strain>
    </source>
</reference>
<evidence type="ECO:0000259" key="5">
    <source>
        <dbReference type="PROSITE" id="PS50011"/>
    </source>
</evidence>
<dbReference type="Gene3D" id="1.10.510.10">
    <property type="entry name" value="Transferase(Phosphotransferase) domain 1"/>
    <property type="match status" value="1"/>
</dbReference>
<dbReference type="InterPro" id="IPR017441">
    <property type="entry name" value="Protein_kinase_ATP_BS"/>
</dbReference>
<keyword evidence="6" id="KW-0808">Transferase</keyword>
<dbReference type="AlphaFoldDB" id="A0A9P5TF10"/>
<evidence type="ECO:0000256" key="1">
    <source>
        <dbReference type="ARBA" id="ARBA00008874"/>
    </source>
</evidence>
<dbReference type="PROSITE" id="PS50011">
    <property type="entry name" value="PROTEIN_KINASE_DOM"/>
    <property type="match status" value="1"/>
</dbReference>
<sequence length="340" mass="38029">MRQEDIENDPVLAATPSYPSWLAAIVLPLAEFIDDKADPRALFTDLQEIGQGESGSVYSACAAPSTDEGRSRPQQGLVAIKCVPLLRGRTEKMADLRRELELTRTLRHPNLLYMERLYVDVAEENLWIGMELMDRSLADVLAVVGEDTGSAQISEKMVARFVWDVLLALSYIRKHHIAHRDVRSDNLLLSRSGVLKLSDFSSAVCSPSGTPKRSDPVGVIYWQAPEMRTGLYDPLKVDVWSLGATTWELAHGDPPFADVQDMRDIFGAQLPPVRQPEAFSRSFHDFLHSCSQPAASRPDPDELLEADFVRTACPRSEIVRLLGQCRAIDEQQVLRQSNEF</sequence>
<dbReference type="EMBL" id="WHVB01000001">
    <property type="protein sequence ID" value="KAF8487357.1"/>
    <property type="molecule type" value="Genomic_DNA"/>
</dbReference>
<dbReference type="PANTHER" id="PTHR45832:SF22">
    <property type="entry name" value="SERINE_THREONINE-PROTEIN KINASE SAMKA-RELATED"/>
    <property type="match status" value="1"/>
</dbReference>
<dbReference type="GO" id="GO:0005524">
    <property type="term" value="F:ATP binding"/>
    <property type="evidence" value="ECO:0007669"/>
    <property type="project" value="UniProtKB-UniRule"/>
</dbReference>
<dbReference type="GO" id="GO:0004713">
    <property type="term" value="F:protein tyrosine kinase activity"/>
    <property type="evidence" value="ECO:0007669"/>
    <property type="project" value="InterPro"/>
</dbReference>
<evidence type="ECO:0000256" key="2">
    <source>
        <dbReference type="ARBA" id="ARBA00022741"/>
    </source>
</evidence>
<accession>A0A9P5TF10</accession>
<dbReference type="PROSITE" id="PS00107">
    <property type="entry name" value="PROTEIN_KINASE_ATP"/>
    <property type="match status" value="1"/>
</dbReference>
<dbReference type="InterPro" id="IPR020635">
    <property type="entry name" value="Tyr_kinase_cat_dom"/>
</dbReference>
<gene>
    <name evidence="6" type="ORF">DFH94DRAFT_621758</name>
</gene>
<keyword evidence="6" id="KW-0418">Kinase</keyword>
<proteinExistence type="inferred from homology"/>
<feature type="binding site" evidence="4">
    <location>
        <position position="81"/>
    </location>
    <ligand>
        <name>ATP</name>
        <dbReference type="ChEBI" id="CHEBI:30616"/>
    </ligand>
</feature>
<dbReference type="Pfam" id="PF00069">
    <property type="entry name" value="Pkinase"/>
    <property type="match status" value="1"/>
</dbReference>
<dbReference type="PANTHER" id="PTHR45832">
    <property type="entry name" value="SERINE/THREONINE-PROTEIN KINASE SAMKA-RELATED-RELATED"/>
    <property type="match status" value="1"/>
</dbReference>